<dbReference type="InParanoid" id="A0A059BAI1"/>
<sequence length="69" mass="8291">MTCRSQKKKKNKMTFHTSLNLLILLIEDFDEYLKLFNNVGETYYYGELIFDIKKKLMLSQLVTTKKSYE</sequence>
<accession>A0A059BAI1</accession>
<evidence type="ECO:0000313" key="1">
    <source>
        <dbReference type="EMBL" id="KCW63123.1"/>
    </source>
</evidence>
<dbReference type="EMBL" id="KK198759">
    <property type="protein sequence ID" value="KCW63123.1"/>
    <property type="molecule type" value="Genomic_DNA"/>
</dbReference>
<dbReference type="Gramene" id="KCW63123">
    <property type="protein sequence ID" value="KCW63123"/>
    <property type="gene ID" value="EUGRSUZ_G00732"/>
</dbReference>
<dbReference type="AlphaFoldDB" id="A0A059BAI1"/>
<organism evidence="1">
    <name type="scientific">Eucalyptus grandis</name>
    <name type="common">Flooded gum</name>
    <dbReference type="NCBI Taxonomy" id="71139"/>
    <lineage>
        <taxon>Eukaryota</taxon>
        <taxon>Viridiplantae</taxon>
        <taxon>Streptophyta</taxon>
        <taxon>Embryophyta</taxon>
        <taxon>Tracheophyta</taxon>
        <taxon>Spermatophyta</taxon>
        <taxon>Magnoliopsida</taxon>
        <taxon>eudicotyledons</taxon>
        <taxon>Gunneridae</taxon>
        <taxon>Pentapetalae</taxon>
        <taxon>rosids</taxon>
        <taxon>malvids</taxon>
        <taxon>Myrtales</taxon>
        <taxon>Myrtaceae</taxon>
        <taxon>Myrtoideae</taxon>
        <taxon>Eucalypteae</taxon>
        <taxon>Eucalyptus</taxon>
    </lineage>
</organism>
<reference evidence="1" key="1">
    <citation type="submission" date="2013-07" db="EMBL/GenBank/DDBJ databases">
        <title>The genome of Eucalyptus grandis.</title>
        <authorList>
            <person name="Schmutz J."/>
            <person name="Hayes R."/>
            <person name="Myburg A."/>
            <person name="Tuskan G."/>
            <person name="Grattapaglia D."/>
            <person name="Rokhsar D.S."/>
        </authorList>
    </citation>
    <scope>NUCLEOTIDE SEQUENCE</scope>
    <source>
        <tissue evidence="1">Leaf extractions</tissue>
    </source>
</reference>
<proteinExistence type="predicted"/>
<gene>
    <name evidence="1" type="ORF">EUGRSUZ_G00732</name>
</gene>
<name>A0A059BAI1_EUCGR</name>
<protein>
    <submittedName>
        <fullName evidence="1">Uncharacterized protein</fullName>
    </submittedName>
</protein>